<dbReference type="PROSITE" id="PS00894">
    <property type="entry name" value="HTH_DEOR_1"/>
    <property type="match status" value="1"/>
</dbReference>
<evidence type="ECO:0000256" key="2">
    <source>
        <dbReference type="ARBA" id="ARBA00023125"/>
    </source>
</evidence>
<name>A0A0H4HXA2_9GAMM</name>
<dbReference type="PANTHER" id="PTHR30363:SF44">
    <property type="entry name" value="AGA OPERON TRANSCRIPTIONAL REPRESSOR-RELATED"/>
    <property type="match status" value="1"/>
</dbReference>
<keyword evidence="3" id="KW-0804">Transcription</keyword>
<dbReference type="PROSITE" id="PS51000">
    <property type="entry name" value="HTH_DEOR_2"/>
    <property type="match status" value="1"/>
</dbReference>
<dbReference type="InterPro" id="IPR036388">
    <property type="entry name" value="WH-like_DNA-bd_sf"/>
</dbReference>
<dbReference type="Gene3D" id="3.40.50.1360">
    <property type="match status" value="1"/>
</dbReference>
<keyword evidence="2" id="KW-0238">DNA-binding</keyword>
<dbReference type="InterPro" id="IPR001034">
    <property type="entry name" value="DeoR_HTH"/>
</dbReference>
<dbReference type="Gene3D" id="1.10.10.10">
    <property type="entry name" value="Winged helix-like DNA-binding domain superfamily/Winged helix DNA-binding domain"/>
    <property type="match status" value="1"/>
</dbReference>
<evidence type="ECO:0000259" key="4">
    <source>
        <dbReference type="PROSITE" id="PS51000"/>
    </source>
</evidence>
<protein>
    <submittedName>
        <fullName evidence="5">Transcriptional regulator</fullName>
    </submittedName>
</protein>
<organism evidence="5 6">
    <name type="scientific">Marinobacter psychrophilus</name>
    <dbReference type="NCBI Taxonomy" id="330734"/>
    <lineage>
        <taxon>Bacteria</taxon>
        <taxon>Pseudomonadati</taxon>
        <taxon>Pseudomonadota</taxon>
        <taxon>Gammaproteobacteria</taxon>
        <taxon>Pseudomonadales</taxon>
        <taxon>Marinobacteraceae</taxon>
        <taxon>Marinobacter</taxon>
    </lineage>
</organism>
<dbReference type="Pfam" id="PF08220">
    <property type="entry name" value="HTH_DeoR"/>
    <property type="match status" value="1"/>
</dbReference>
<dbReference type="Pfam" id="PF00455">
    <property type="entry name" value="DeoRC"/>
    <property type="match status" value="1"/>
</dbReference>
<dbReference type="PANTHER" id="PTHR30363">
    <property type="entry name" value="HTH-TYPE TRANSCRIPTIONAL REGULATOR SRLR-RELATED"/>
    <property type="match status" value="1"/>
</dbReference>
<dbReference type="STRING" id="330734.ABA45_01585"/>
<evidence type="ECO:0000313" key="5">
    <source>
        <dbReference type="EMBL" id="AKO51276.1"/>
    </source>
</evidence>
<dbReference type="KEGG" id="mpq:ABA45_01585"/>
<keyword evidence="6" id="KW-1185">Reference proteome</keyword>
<dbReference type="SMART" id="SM00420">
    <property type="entry name" value="HTH_DEOR"/>
    <property type="match status" value="1"/>
</dbReference>
<dbReference type="PATRIC" id="fig|330734.3.peg.349"/>
<feature type="domain" description="HTH deoR-type" evidence="4">
    <location>
        <begin position="3"/>
        <end position="58"/>
    </location>
</feature>
<dbReference type="InterPro" id="IPR036390">
    <property type="entry name" value="WH_DNA-bd_sf"/>
</dbReference>
<evidence type="ECO:0000313" key="6">
    <source>
        <dbReference type="Proteomes" id="UP000036406"/>
    </source>
</evidence>
<dbReference type="GO" id="GO:0003700">
    <property type="term" value="F:DNA-binding transcription factor activity"/>
    <property type="evidence" value="ECO:0007669"/>
    <property type="project" value="InterPro"/>
</dbReference>
<dbReference type="InterPro" id="IPR018356">
    <property type="entry name" value="Tscrpt_reg_HTH_DeoR_CS"/>
</dbReference>
<dbReference type="GO" id="GO:0003677">
    <property type="term" value="F:DNA binding"/>
    <property type="evidence" value="ECO:0007669"/>
    <property type="project" value="UniProtKB-KW"/>
</dbReference>
<dbReference type="InterPro" id="IPR014036">
    <property type="entry name" value="DeoR-like_C"/>
</dbReference>
<dbReference type="Proteomes" id="UP000036406">
    <property type="component" value="Chromosome"/>
</dbReference>
<dbReference type="EMBL" id="CP011494">
    <property type="protein sequence ID" value="AKO51276.1"/>
    <property type="molecule type" value="Genomic_DNA"/>
</dbReference>
<dbReference type="SUPFAM" id="SSF46785">
    <property type="entry name" value="Winged helix' DNA-binding domain"/>
    <property type="match status" value="1"/>
</dbReference>
<dbReference type="SMART" id="SM01134">
    <property type="entry name" value="DeoRC"/>
    <property type="match status" value="1"/>
</dbReference>
<reference evidence="5 6" key="1">
    <citation type="submission" date="2015-05" db="EMBL/GenBank/DDBJ databases">
        <title>Complete genome of Marinobacter psychrophilus strain 20041T isolated from sea-ice of the Canadian Basin.</title>
        <authorList>
            <person name="Song L."/>
            <person name="Ren L."/>
            <person name="Yu Y."/>
            <person name="Wang X."/>
        </authorList>
    </citation>
    <scope>NUCLEOTIDE SEQUENCE [LARGE SCALE GENOMIC DNA]</scope>
    <source>
        <strain evidence="5 6">20041</strain>
    </source>
</reference>
<gene>
    <name evidence="5" type="ORF">ABA45_01585</name>
</gene>
<sequence>MKPRQRQQIIQELIIARGEASVDKLAEHFGVSAETIRRDLGALDTLGVIKKIHGGAARVRLHSEKSFHERMSERTAEKRVIAEKVAKLIEPNETVFLDTGSSTLICAEELGAIEGLTVITNSVMIAQASGASSRGAKTFLLGGCFGADNSETVGPLVIEQIQRFQADTAVITVAAFDTEIGAMDSDFDEAQVARAMISRARRTIVLADSSKLGRIAAFNVAKTEDIDILVSGSDVGSGFAAAIKTKGIEFR</sequence>
<dbReference type="RefSeq" id="WP_048383927.1">
    <property type="nucleotide sequence ID" value="NZ_CP011494.1"/>
</dbReference>
<evidence type="ECO:0000256" key="3">
    <source>
        <dbReference type="ARBA" id="ARBA00023163"/>
    </source>
</evidence>
<dbReference type="AlphaFoldDB" id="A0A0H4HXA2"/>
<proteinExistence type="predicted"/>
<dbReference type="SUPFAM" id="SSF100950">
    <property type="entry name" value="NagB/RpiA/CoA transferase-like"/>
    <property type="match status" value="1"/>
</dbReference>
<dbReference type="PRINTS" id="PR00037">
    <property type="entry name" value="HTHLACR"/>
</dbReference>
<keyword evidence="1" id="KW-0805">Transcription regulation</keyword>
<evidence type="ECO:0000256" key="1">
    <source>
        <dbReference type="ARBA" id="ARBA00023015"/>
    </source>
</evidence>
<dbReference type="InterPro" id="IPR037171">
    <property type="entry name" value="NagB/RpiA_transferase-like"/>
</dbReference>
<dbReference type="InterPro" id="IPR050313">
    <property type="entry name" value="Carb_Metab_HTH_regulators"/>
</dbReference>
<accession>A0A0H4HXA2</accession>